<evidence type="ECO:0000313" key="5">
    <source>
        <dbReference type="Proteomes" id="UP001172687"/>
    </source>
</evidence>
<reference evidence="4" key="1">
    <citation type="submission" date="2023-07" db="EMBL/GenBank/DDBJ databases">
        <title>Degradation of tert-butanol by M. austroafricanum TBA100.</title>
        <authorList>
            <person name="Helbich S."/>
            <person name="Vainshtein Y."/>
        </authorList>
    </citation>
    <scope>NUCLEOTIDE SEQUENCE</scope>
    <source>
        <strain evidence="4">TBA100</strain>
    </source>
</reference>
<proteinExistence type="predicted"/>
<feature type="compositionally biased region" description="Basic residues" evidence="1">
    <location>
        <begin position="1"/>
        <end position="18"/>
    </location>
</feature>
<dbReference type="InterPro" id="IPR024498">
    <property type="entry name" value="DUF2786"/>
</dbReference>
<keyword evidence="5" id="KW-1185">Reference proteome</keyword>
<evidence type="ECO:0000259" key="3">
    <source>
        <dbReference type="Pfam" id="PF23771"/>
    </source>
</evidence>
<feature type="domain" description="DUF2786" evidence="2">
    <location>
        <begin position="206"/>
        <end position="243"/>
    </location>
</feature>
<feature type="region of interest" description="Disordered" evidence="1">
    <location>
        <begin position="1"/>
        <end position="32"/>
    </location>
</feature>
<protein>
    <submittedName>
        <fullName evidence="4">DUF2786 domain-containing protein</fullName>
    </submittedName>
</protein>
<feature type="domain" description="DUF7168" evidence="3">
    <location>
        <begin position="274"/>
        <end position="374"/>
    </location>
</feature>
<dbReference type="RefSeq" id="WP_208674491.1">
    <property type="nucleotide sequence ID" value="NZ_CP070380.1"/>
</dbReference>
<gene>
    <name evidence="4" type="ORF">QYF68_33630</name>
</gene>
<sequence>MGRRNRERRAAKKKQRRRPAAEREHSRSDAGPSRAQILEGLVIALSTAADLPGAGRAAELLEQYRGYERELDIAADLVVHEAIRAAWKRGWSPTDLHEIARRRVDAASVRYLDAAIVLESQRYSAPTLHPRWRAELADISAAVGSSATAPQMWRWAASHSTGEHAVITIVLQLLHLLGRIPKIQAVLPLPGEHRQAPGRAEGVDEKMLTRVRALLAKAEASEYPDEAEALSAKAQALMVRHSLREAVADHDRGRVVVAAARRIWIDNPYVAAKVALVQAVAQANRCRTVWIKDLGCVVTVGSETDLDLVELLATSLLVQASRAMLVAGRHHDVRGQTRTKSFRLSFLVAYAARIAERLSAASSSATAELQRDARLLPVLAARNRAADETFTRMFPATVASLLVAYDPAGTGAGRAAADTAMLDVRDSIAG</sequence>
<dbReference type="Pfam" id="PF10979">
    <property type="entry name" value="DUF2786"/>
    <property type="match status" value="1"/>
</dbReference>
<accession>A0ABT8HPP7</accession>
<evidence type="ECO:0000313" key="4">
    <source>
        <dbReference type="EMBL" id="MDN4522730.1"/>
    </source>
</evidence>
<dbReference type="EMBL" id="JAUHTC010000101">
    <property type="protein sequence ID" value="MDN4522730.1"/>
    <property type="molecule type" value="Genomic_DNA"/>
</dbReference>
<dbReference type="InterPro" id="IPR055592">
    <property type="entry name" value="DUF7168"/>
</dbReference>
<comment type="caution">
    <text evidence="4">The sequence shown here is derived from an EMBL/GenBank/DDBJ whole genome shotgun (WGS) entry which is preliminary data.</text>
</comment>
<evidence type="ECO:0000259" key="2">
    <source>
        <dbReference type="Pfam" id="PF10979"/>
    </source>
</evidence>
<dbReference type="Proteomes" id="UP001172687">
    <property type="component" value="Unassembled WGS sequence"/>
</dbReference>
<dbReference type="Pfam" id="PF23771">
    <property type="entry name" value="DUF7168"/>
    <property type="match status" value="1"/>
</dbReference>
<feature type="compositionally biased region" description="Basic and acidic residues" evidence="1">
    <location>
        <begin position="19"/>
        <end position="28"/>
    </location>
</feature>
<evidence type="ECO:0000256" key="1">
    <source>
        <dbReference type="SAM" id="MobiDB-lite"/>
    </source>
</evidence>
<organism evidence="4 5">
    <name type="scientific">Mycolicibacterium austroafricanum</name>
    <name type="common">Mycobacterium austroafricanum</name>
    <dbReference type="NCBI Taxonomy" id="39687"/>
    <lineage>
        <taxon>Bacteria</taxon>
        <taxon>Bacillati</taxon>
        <taxon>Actinomycetota</taxon>
        <taxon>Actinomycetes</taxon>
        <taxon>Mycobacteriales</taxon>
        <taxon>Mycobacteriaceae</taxon>
        <taxon>Mycolicibacterium</taxon>
    </lineage>
</organism>
<name>A0ABT8HPP7_MYCAO</name>